<organism evidence="3 4">
    <name type="scientific">Candidatus Litorirhabdus singularis</name>
    <dbReference type="NCBI Taxonomy" id="2518993"/>
    <lineage>
        <taxon>Bacteria</taxon>
        <taxon>Pseudomonadati</taxon>
        <taxon>Pseudomonadota</taxon>
        <taxon>Gammaproteobacteria</taxon>
        <taxon>Cellvibrionales</taxon>
        <taxon>Halieaceae</taxon>
        <taxon>Candidatus Litorirhabdus</taxon>
    </lineage>
</organism>
<dbReference type="Proteomes" id="UP001143362">
    <property type="component" value="Unassembled WGS sequence"/>
</dbReference>
<feature type="signal peptide" evidence="1">
    <location>
        <begin position="1"/>
        <end position="21"/>
    </location>
</feature>
<sequence>MRIILLLSLLIAGCSSQPVTAPEIYLLRSAAAQAPQATALAPPQVGLAAVTVADYLDQPGLVLETDSGTLHRARQHLWAEPLRTSLLRFMANEVGTALQAPVAVGALVQQELPQISIRIDQLHGSNDGAAVLVAYWEYAAVDGAIQSYRFTRQQALADDGYAALVAAEKSLLIQLAEAIAAALEG</sequence>
<evidence type="ECO:0000313" key="3">
    <source>
        <dbReference type="EMBL" id="MCX2982665.1"/>
    </source>
</evidence>
<protein>
    <submittedName>
        <fullName evidence="3">Membrane integrity-associated transporter subunit PqiC</fullName>
    </submittedName>
</protein>
<evidence type="ECO:0000313" key="4">
    <source>
        <dbReference type="Proteomes" id="UP001143362"/>
    </source>
</evidence>
<gene>
    <name evidence="3" type="ORF">EYC98_17525</name>
</gene>
<keyword evidence="4" id="KW-1185">Reference proteome</keyword>
<evidence type="ECO:0000259" key="2">
    <source>
        <dbReference type="Pfam" id="PF03886"/>
    </source>
</evidence>
<dbReference type="EMBL" id="SHNN01000004">
    <property type="protein sequence ID" value="MCX2982665.1"/>
    <property type="molecule type" value="Genomic_DNA"/>
</dbReference>
<accession>A0ABT3TKA6</accession>
<evidence type="ECO:0000256" key="1">
    <source>
        <dbReference type="SAM" id="SignalP"/>
    </source>
</evidence>
<dbReference type="InterPro" id="IPR005586">
    <property type="entry name" value="ABC_trans_aux"/>
</dbReference>
<comment type="caution">
    <text evidence="3">The sequence shown here is derived from an EMBL/GenBank/DDBJ whole genome shotgun (WGS) entry which is preliminary data.</text>
</comment>
<feature type="chain" id="PRO_5045878946" evidence="1">
    <location>
        <begin position="22"/>
        <end position="185"/>
    </location>
</feature>
<keyword evidence="1" id="KW-0732">Signal</keyword>
<reference evidence="3" key="1">
    <citation type="submission" date="2019-02" db="EMBL/GenBank/DDBJ databases">
        <authorList>
            <person name="Li S.-H."/>
        </authorList>
    </citation>
    <scope>NUCLEOTIDE SEQUENCE</scope>
    <source>
        <strain evidence="3">IMCC14734</strain>
    </source>
</reference>
<proteinExistence type="predicted"/>
<feature type="domain" description="ABC-type transport auxiliary lipoprotein component" evidence="2">
    <location>
        <begin position="25"/>
        <end position="180"/>
    </location>
</feature>
<dbReference type="SUPFAM" id="SSF159594">
    <property type="entry name" value="XCC0632-like"/>
    <property type="match status" value="1"/>
</dbReference>
<name>A0ABT3TKA6_9GAMM</name>
<dbReference type="RefSeq" id="WP_279246697.1">
    <property type="nucleotide sequence ID" value="NZ_SHNN01000004.1"/>
</dbReference>
<dbReference type="Pfam" id="PF03886">
    <property type="entry name" value="ABC_trans_aux"/>
    <property type="match status" value="1"/>
</dbReference>
<dbReference type="Gene3D" id="3.40.50.10610">
    <property type="entry name" value="ABC-type transport auxiliary lipoprotein component"/>
    <property type="match status" value="1"/>
</dbReference>